<dbReference type="SMART" id="SM00360">
    <property type="entry name" value="RRM"/>
    <property type="match status" value="2"/>
</dbReference>
<accession>A0ABN9V2F4</accession>
<dbReference type="EMBL" id="CAUYUJ010016504">
    <property type="protein sequence ID" value="CAK0865995.1"/>
    <property type="molecule type" value="Genomic_DNA"/>
</dbReference>
<feature type="domain" description="RRM" evidence="5">
    <location>
        <begin position="440"/>
        <end position="519"/>
    </location>
</feature>
<sequence length="577" mass="62109">MGKGGYGKRGPGGQGDKGGKGGKSFPSAAALEREIALFDGGPPGTFALGDNGGGKGGKSPGGPVKPESLLSREEHASLAELLAKSGDALGAAKHRELAKPPPAVKEPTLQHQVSMAHSKLRGLERKLQGAVQRYEEWSAQMVEQRALVTKFTEECEQADAEHRRLVAALHAQTSAADLQKEPVDKAVPCSLSSIMDGSFTDKLVIDPSELLGGVEDFELSEADKEELEKRGNQLREGIQKLAQRLFAQASETAKKIQVVVLRQPQPILPLVLRQQQRSLRRWMLKLPLLLLYASGPPISFSMGSLNKTLPLLPRAGKQSPHPLKLQSTLALVGTFSLLLTDAAGSEATLFIGGLPADADEELVKSLLPDVREIWRVRIAPNPDAGSRFGPKAALVDLGSQEEASSAAVAIIDATWVGEEVRAHVCRPFSSADATSTSPVCNLYISNLPWDITEEEVRELFSAHGRITEMRLLEARDECRGRAALVEFSSLEEASLVAGMFDQHSLEGSPRPLVVRYANQKGGGRGGWGSSGGWWESRESTGWGRPPWKTASSPAADEAPAARSRSPVRRWPDRRTGV</sequence>
<dbReference type="PRINTS" id="PR00961">
    <property type="entry name" value="HUDSXLRNA"/>
</dbReference>
<dbReference type="InterPro" id="IPR000504">
    <property type="entry name" value="RRM_dom"/>
</dbReference>
<evidence type="ECO:0000256" key="2">
    <source>
        <dbReference type="ARBA" id="ARBA00022884"/>
    </source>
</evidence>
<evidence type="ECO:0000256" key="3">
    <source>
        <dbReference type="PROSITE-ProRule" id="PRU00176"/>
    </source>
</evidence>
<dbReference type="PROSITE" id="PS50102">
    <property type="entry name" value="RRM"/>
    <property type="match status" value="2"/>
</dbReference>
<feature type="compositionally biased region" description="Gly residues" evidence="4">
    <location>
        <begin position="1"/>
        <end position="16"/>
    </location>
</feature>
<keyword evidence="1" id="KW-0677">Repeat</keyword>
<dbReference type="CDD" id="cd00590">
    <property type="entry name" value="RRM_SF"/>
    <property type="match status" value="1"/>
</dbReference>
<dbReference type="InterPro" id="IPR035979">
    <property type="entry name" value="RBD_domain_sf"/>
</dbReference>
<feature type="region of interest" description="Disordered" evidence="4">
    <location>
        <begin position="520"/>
        <end position="577"/>
    </location>
</feature>
<dbReference type="InterPro" id="IPR012677">
    <property type="entry name" value="Nucleotide-bd_a/b_plait_sf"/>
</dbReference>
<proteinExistence type="predicted"/>
<dbReference type="PANTHER" id="PTHR23236:SF95">
    <property type="entry name" value="NUCLEOLAR PROTEIN 13"/>
    <property type="match status" value="1"/>
</dbReference>
<dbReference type="SUPFAM" id="SSF54928">
    <property type="entry name" value="RNA-binding domain, RBD"/>
    <property type="match status" value="2"/>
</dbReference>
<keyword evidence="2 3" id="KW-0694">RNA-binding</keyword>
<gene>
    <name evidence="6" type="ORF">PCOR1329_LOCUS53363</name>
</gene>
<evidence type="ECO:0000313" key="7">
    <source>
        <dbReference type="Proteomes" id="UP001189429"/>
    </source>
</evidence>
<feature type="region of interest" description="Disordered" evidence="4">
    <location>
        <begin position="1"/>
        <end position="68"/>
    </location>
</feature>
<feature type="compositionally biased region" description="Low complexity" evidence="4">
    <location>
        <begin position="550"/>
        <end position="564"/>
    </location>
</feature>
<dbReference type="InterPro" id="IPR002343">
    <property type="entry name" value="Hud_Sxl_RNA"/>
</dbReference>
<evidence type="ECO:0000256" key="4">
    <source>
        <dbReference type="SAM" id="MobiDB-lite"/>
    </source>
</evidence>
<evidence type="ECO:0000259" key="5">
    <source>
        <dbReference type="PROSITE" id="PS50102"/>
    </source>
</evidence>
<reference evidence="6" key="1">
    <citation type="submission" date="2023-10" db="EMBL/GenBank/DDBJ databases">
        <authorList>
            <person name="Chen Y."/>
            <person name="Shah S."/>
            <person name="Dougan E. K."/>
            <person name="Thang M."/>
            <person name="Chan C."/>
        </authorList>
    </citation>
    <scope>NUCLEOTIDE SEQUENCE [LARGE SCALE GENOMIC DNA]</scope>
</reference>
<comment type="caution">
    <text evidence="6">The sequence shown here is derived from an EMBL/GenBank/DDBJ whole genome shotgun (WGS) entry which is preliminary data.</text>
</comment>
<dbReference type="PANTHER" id="PTHR23236">
    <property type="entry name" value="EUKARYOTIC TRANSLATION INITIATION FACTOR 4B/4H"/>
    <property type="match status" value="1"/>
</dbReference>
<feature type="compositionally biased region" description="Gly residues" evidence="4">
    <location>
        <begin position="50"/>
        <end position="60"/>
    </location>
</feature>
<dbReference type="Gene3D" id="3.30.70.330">
    <property type="match status" value="2"/>
</dbReference>
<feature type="compositionally biased region" description="Gly residues" evidence="4">
    <location>
        <begin position="520"/>
        <end position="531"/>
    </location>
</feature>
<evidence type="ECO:0000256" key="1">
    <source>
        <dbReference type="ARBA" id="ARBA00022737"/>
    </source>
</evidence>
<evidence type="ECO:0000313" key="6">
    <source>
        <dbReference type="EMBL" id="CAK0865995.1"/>
    </source>
</evidence>
<name>A0ABN9V2F4_9DINO</name>
<feature type="domain" description="RRM" evidence="5">
    <location>
        <begin position="347"/>
        <end position="427"/>
    </location>
</feature>
<dbReference type="Proteomes" id="UP001189429">
    <property type="component" value="Unassembled WGS sequence"/>
</dbReference>
<protein>
    <recommendedName>
        <fullName evidence="5">RRM domain-containing protein</fullName>
    </recommendedName>
</protein>
<dbReference type="Pfam" id="PF00076">
    <property type="entry name" value="RRM_1"/>
    <property type="match status" value="1"/>
</dbReference>
<organism evidence="6 7">
    <name type="scientific">Prorocentrum cordatum</name>
    <dbReference type="NCBI Taxonomy" id="2364126"/>
    <lineage>
        <taxon>Eukaryota</taxon>
        <taxon>Sar</taxon>
        <taxon>Alveolata</taxon>
        <taxon>Dinophyceae</taxon>
        <taxon>Prorocentrales</taxon>
        <taxon>Prorocentraceae</taxon>
        <taxon>Prorocentrum</taxon>
    </lineage>
</organism>
<keyword evidence="7" id="KW-1185">Reference proteome</keyword>